<evidence type="ECO:0000256" key="5">
    <source>
        <dbReference type="SAM" id="MobiDB-lite"/>
    </source>
</evidence>
<dbReference type="GO" id="GO:0043531">
    <property type="term" value="F:ADP binding"/>
    <property type="evidence" value="ECO:0007669"/>
    <property type="project" value="InterPro"/>
</dbReference>
<dbReference type="GO" id="GO:0006952">
    <property type="term" value="P:defense response"/>
    <property type="evidence" value="ECO:0007669"/>
    <property type="project" value="UniProtKB-KW"/>
</dbReference>
<dbReference type="InterPro" id="IPR042197">
    <property type="entry name" value="Apaf_helical"/>
</dbReference>
<dbReference type="PANTHER" id="PTHR11017:SF570">
    <property type="entry name" value="DISEASE RESISTANCE PROTEIN (TIR-NBS CLASS)-RELATED"/>
    <property type="match status" value="1"/>
</dbReference>
<dbReference type="Pfam" id="PF01582">
    <property type="entry name" value="TIR"/>
    <property type="match status" value="1"/>
</dbReference>
<dbReference type="SUPFAM" id="SSF46785">
    <property type="entry name" value="Winged helix' DNA-binding domain"/>
    <property type="match status" value="1"/>
</dbReference>
<evidence type="ECO:0000256" key="4">
    <source>
        <dbReference type="ARBA" id="ARBA00023027"/>
    </source>
</evidence>
<dbReference type="Pfam" id="PF23282">
    <property type="entry name" value="WHD_ROQ1"/>
    <property type="match status" value="1"/>
</dbReference>
<reference evidence="7" key="1">
    <citation type="submission" date="2022-08" db="EMBL/GenBank/DDBJ databases">
        <authorList>
            <person name="Gutierrez-Valencia J."/>
        </authorList>
    </citation>
    <scope>NUCLEOTIDE SEQUENCE</scope>
</reference>
<evidence type="ECO:0000256" key="2">
    <source>
        <dbReference type="ARBA" id="ARBA00022737"/>
    </source>
</evidence>
<dbReference type="SUPFAM" id="SSF52200">
    <property type="entry name" value="Toll/Interleukin receptor TIR domain"/>
    <property type="match status" value="1"/>
</dbReference>
<dbReference type="InterPro" id="IPR002182">
    <property type="entry name" value="NB-ARC"/>
</dbReference>
<protein>
    <recommendedName>
        <fullName evidence="6">TIR domain-containing protein</fullName>
    </recommendedName>
</protein>
<dbReference type="SUPFAM" id="SSF52540">
    <property type="entry name" value="P-loop containing nucleoside triphosphate hydrolases"/>
    <property type="match status" value="1"/>
</dbReference>
<dbReference type="GO" id="GO:0007165">
    <property type="term" value="P:signal transduction"/>
    <property type="evidence" value="ECO:0007669"/>
    <property type="project" value="InterPro"/>
</dbReference>
<keyword evidence="1" id="KW-0433">Leucine-rich repeat</keyword>
<keyword evidence="8" id="KW-1185">Reference proteome</keyword>
<dbReference type="FunFam" id="3.40.50.10140:FF:000007">
    <property type="entry name" value="Disease resistance protein (TIR-NBS-LRR class)"/>
    <property type="match status" value="1"/>
</dbReference>
<dbReference type="InterPro" id="IPR032675">
    <property type="entry name" value="LRR_dom_sf"/>
</dbReference>
<dbReference type="InterPro" id="IPR036390">
    <property type="entry name" value="WH_DNA-bd_sf"/>
</dbReference>
<name>A0AAV0PT48_9ROSI</name>
<comment type="caution">
    <text evidence="7">The sequence shown here is derived from an EMBL/GenBank/DDBJ whole genome shotgun (WGS) entry which is preliminary data.</text>
</comment>
<keyword evidence="4" id="KW-0520">NAD</keyword>
<dbReference type="InterPro" id="IPR044974">
    <property type="entry name" value="Disease_R_plants"/>
</dbReference>
<keyword evidence="2" id="KW-0677">Repeat</keyword>
<evidence type="ECO:0000313" key="7">
    <source>
        <dbReference type="EMBL" id="CAI0473745.1"/>
    </source>
</evidence>
<evidence type="ECO:0000256" key="3">
    <source>
        <dbReference type="ARBA" id="ARBA00022821"/>
    </source>
</evidence>
<dbReference type="InterPro" id="IPR058192">
    <property type="entry name" value="WHD_ROQ1-like"/>
</dbReference>
<dbReference type="AlphaFoldDB" id="A0AAV0PT48"/>
<dbReference type="Proteomes" id="UP001154282">
    <property type="component" value="Unassembled WGS sequence"/>
</dbReference>
<sequence>MSSSPETFSLDPSSSSSSNNPRPPLPISEYEVFLSFRGPDVRQTFADHLYSCFARSKIRTFRDEEELRKGEVIAPSLVRAIKESKIHIPIFTENYAASKWCLQELAQMVRCWKERKGHIILPIFYFVDPRDVRHQIGPYWEAFEQHSLKHDLETTREWRESLQEVGKMKGWHITKSSGEGAMIDQIFTEVELRLRTSHTLLVTDQLVGVNFHVQEVMRLLTQEFADERMVGIYGMGGLGKTTIAKAVYNKVNMHFDRCCFIENIRQILSENGGVEILQNKIISSILKNDREIKDTGDRIHQIKNRVCKHKILIVLDDVDGMFQFEEILGNIGNFSSESRFIVTTRDRRVLEFLQVYKSYELKEMSRDHSLQLFSKHAFRMDYPPEDYVNLSDEFVQVAAGLPLALKVIGSLLFQTNLIFWEQKLAELKEIPAAKVQERLKISFNELTYNEKQIFLDIACFFVGVNKESPIFMWSDCDFYPGSAIRTLVLRSLIRINEKDEFWMHDHIRDLGRAIVREENFRNPGKRSRVWSNKDALNMLESGEGTDCVEVLRVDMEDADYDELTEMDLEQLTGLRYLEVRCGSLTGDFTEVLPNIRWLRLHDCDSIPTDMDLEKLIVLDMKDCPVKDSWRSWNSIKVQLILLHIQVAHNYKLKVANLVDCDKLEKPPSSLSRCESLELLDYSGCMSMQGELELERLKNLRVLRLCRTEITKLKVGGDIGMLPHLKEIDFRFTRLTEVPPGISKLHSLEILDVTACRRSDIESPVCLMEMLPPNLKRLAIVSFTLSTQLPPLLTHLEVGHSMQLERLSNNLASLSKNLTELRLYVVGIFEIHGLGELTALETLDIDDAPNLRTLDGLQRLVLLKELSVRECHSLGKLPSVANLNKLHTLEISGCKLLSEIHGLGELASGTLSSLEINDCPRLENIGGDMVMRLESLILAELQLTKLLPQSLDSCCTKLRSLTIEESVDDDQDDDVEIIMPLQRLPDLSGLVNLMELRISGCQEVVEVRGLDGLESLHTLEIVVCKSIRKLPDLSGLRELEWLCLDGCTQLTEVPGLGRLESLEYLSMAGCSSIKRLPDLSGLNNLTTLNVRKCPKLKELKGLERLEMLQVVETDKRLKVRHLLRSVARYGKRITRSVRGVLN</sequence>
<dbReference type="PROSITE" id="PS50104">
    <property type="entry name" value="TIR"/>
    <property type="match status" value="1"/>
</dbReference>
<dbReference type="InterPro" id="IPR027417">
    <property type="entry name" value="P-loop_NTPase"/>
</dbReference>
<dbReference type="Gene3D" id="3.40.50.10140">
    <property type="entry name" value="Toll/interleukin-1 receptor homology (TIR) domain"/>
    <property type="match status" value="1"/>
</dbReference>
<organism evidence="7 8">
    <name type="scientific">Linum tenue</name>
    <dbReference type="NCBI Taxonomy" id="586396"/>
    <lineage>
        <taxon>Eukaryota</taxon>
        <taxon>Viridiplantae</taxon>
        <taxon>Streptophyta</taxon>
        <taxon>Embryophyta</taxon>
        <taxon>Tracheophyta</taxon>
        <taxon>Spermatophyta</taxon>
        <taxon>Magnoliopsida</taxon>
        <taxon>eudicotyledons</taxon>
        <taxon>Gunneridae</taxon>
        <taxon>Pentapetalae</taxon>
        <taxon>rosids</taxon>
        <taxon>fabids</taxon>
        <taxon>Malpighiales</taxon>
        <taxon>Linaceae</taxon>
        <taxon>Linum</taxon>
    </lineage>
</organism>
<feature type="compositionally biased region" description="Low complexity" evidence="5">
    <location>
        <begin position="1"/>
        <end position="20"/>
    </location>
</feature>
<dbReference type="SMART" id="SM00255">
    <property type="entry name" value="TIR"/>
    <property type="match status" value="1"/>
</dbReference>
<dbReference type="SUPFAM" id="SSF52058">
    <property type="entry name" value="L domain-like"/>
    <property type="match status" value="2"/>
</dbReference>
<accession>A0AAV0PT48</accession>
<dbReference type="Pfam" id="PF00931">
    <property type="entry name" value="NB-ARC"/>
    <property type="match status" value="1"/>
</dbReference>
<proteinExistence type="predicted"/>
<dbReference type="PRINTS" id="PR00364">
    <property type="entry name" value="DISEASERSIST"/>
</dbReference>
<dbReference type="InterPro" id="IPR000157">
    <property type="entry name" value="TIR_dom"/>
</dbReference>
<dbReference type="Gene3D" id="1.10.8.430">
    <property type="entry name" value="Helical domain of apoptotic protease-activating factors"/>
    <property type="match status" value="1"/>
</dbReference>
<evidence type="ECO:0000259" key="6">
    <source>
        <dbReference type="PROSITE" id="PS50104"/>
    </source>
</evidence>
<dbReference type="InterPro" id="IPR035897">
    <property type="entry name" value="Toll_tir_struct_dom_sf"/>
</dbReference>
<dbReference type="EMBL" id="CAMGYJ010000009">
    <property type="protein sequence ID" value="CAI0473745.1"/>
    <property type="molecule type" value="Genomic_DNA"/>
</dbReference>
<feature type="domain" description="TIR" evidence="6">
    <location>
        <begin position="28"/>
        <end position="194"/>
    </location>
</feature>
<keyword evidence="3" id="KW-0611">Plant defense</keyword>
<feature type="region of interest" description="Disordered" evidence="5">
    <location>
        <begin position="1"/>
        <end position="23"/>
    </location>
</feature>
<dbReference type="Gene3D" id="3.40.50.300">
    <property type="entry name" value="P-loop containing nucleotide triphosphate hydrolases"/>
    <property type="match status" value="1"/>
</dbReference>
<evidence type="ECO:0000313" key="8">
    <source>
        <dbReference type="Proteomes" id="UP001154282"/>
    </source>
</evidence>
<dbReference type="Gene3D" id="3.80.10.10">
    <property type="entry name" value="Ribonuclease Inhibitor"/>
    <property type="match status" value="3"/>
</dbReference>
<dbReference type="PANTHER" id="PTHR11017">
    <property type="entry name" value="LEUCINE-RICH REPEAT-CONTAINING PROTEIN"/>
    <property type="match status" value="1"/>
</dbReference>
<evidence type="ECO:0000256" key="1">
    <source>
        <dbReference type="ARBA" id="ARBA00022614"/>
    </source>
</evidence>
<gene>
    <name evidence="7" type="ORF">LITE_LOCUS39765</name>
</gene>